<evidence type="ECO:0000313" key="1">
    <source>
        <dbReference type="EMBL" id="AXK60386.1"/>
    </source>
</evidence>
<dbReference type="Proteomes" id="UP000254834">
    <property type="component" value="Chromosome"/>
</dbReference>
<reference evidence="1 2" key="1">
    <citation type="submission" date="2017-12" db="EMBL/GenBank/DDBJ databases">
        <title>Chromulinavorax destructans is a abundant pathogen of dominant heterotrophic picoflagllates.</title>
        <authorList>
            <person name="Deeg C.M."/>
            <person name="Zimmer M."/>
            <person name="Suttle C.A."/>
        </authorList>
    </citation>
    <scope>NUCLEOTIDE SEQUENCE [LARGE SCALE GENOMIC DNA]</scope>
    <source>
        <strain evidence="1 2">SeV1</strain>
    </source>
</reference>
<dbReference type="AlphaFoldDB" id="A0A345ZAR9"/>
<gene>
    <name evidence="1" type="ORF">C0J27_01300</name>
</gene>
<accession>A0A345ZAR9</accession>
<organism evidence="1 2">
    <name type="scientific">Candidatus Chromulinivorax destructor</name>
    <dbReference type="NCBI Taxonomy" id="2066483"/>
    <lineage>
        <taxon>Bacteria</taxon>
        <taxon>Candidatus Babelota</taxon>
        <taxon>Candidatus Babeliae</taxon>
        <taxon>Candidatus Babeliales</taxon>
        <taxon>Candidatus Chromulinivoraceae</taxon>
        <taxon>Candidatus Chromulinivorax</taxon>
    </lineage>
</organism>
<evidence type="ECO:0000313" key="2">
    <source>
        <dbReference type="Proteomes" id="UP000254834"/>
    </source>
</evidence>
<sequence>MKSLYGILFCIFLATSTKIDANESWLDRINTWLPGAVIITCGTIFIYSMLPVDCSNENNAKDNDSYQAISVSRTDSNDDSVSENKILQPTRRQNGLPRIIIGSVVNKTPYNLAVVDVVNDWHFNVLAYKQVKLHDAVVENYKNIVVDGSLFNCLNGNAQIEIVEVNASGSRSQDNGAFLNMCIVSDNVAEGSLDFKFLMGGPNGGCSVSWDRLKNNQCQDVEVQLTLSVDPHDIKNNIFRIYGSYRIVEK</sequence>
<name>A0A345ZAR9_9BACT</name>
<dbReference type="RefSeq" id="WP_115585401.1">
    <property type="nucleotide sequence ID" value="NZ_CP025544.1"/>
</dbReference>
<dbReference type="EMBL" id="CP025544">
    <property type="protein sequence ID" value="AXK60386.1"/>
    <property type="molecule type" value="Genomic_DNA"/>
</dbReference>
<keyword evidence="2" id="KW-1185">Reference proteome</keyword>
<dbReference type="KEGG" id="cdes:C0J27_01300"/>
<protein>
    <submittedName>
        <fullName evidence="1">Uncharacterized protein</fullName>
    </submittedName>
</protein>
<proteinExistence type="predicted"/>